<evidence type="ECO:0000313" key="1">
    <source>
        <dbReference type="EMBL" id="TQD98031.1"/>
    </source>
</evidence>
<proteinExistence type="predicted"/>
<protein>
    <submittedName>
        <fullName evidence="1">Uncharacterized protein</fullName>
    </submittedName>
</protein>
<reference evidence="1 2" key="1">
    <citation type="journal article" date="2019" name="G3 (Bethesda)">
        <title>Sequencing of a Wild Apple (Malus baccata) Genome Unravels the Differences Between Cultivated and Wild Apple Species Regarding Disease Resistance and Cold Tolerance.</title>
        <authorList>
            <person name="Chen X."/>
        </authorList>
    </citation>
    <scope>NUCLEOTIDE SEQUENCE [LARGE SCALE GENOMIC DNA]</scope>
    <source>
        <strain evidence="2">cv. Shandingzi</strain>
        <tissue evidence="1">Leaves</tissue>
    </source>
</reference>
<dbReference type="AlphaFoldDB" id="A0A540MH50"/>
<comment type="caution">
    <text evidence="1">The sequence shown here is derived from an EMBL/GenBank/DDBJ whole genome shotgun (WGS) entry which is preliminary data.</text>
</comment>
<organism evidence="1 2">
    <name type="scientific">Malus baccata</name>
    <name type="common">Siberian crab apple</name>
    <name type="synonym">Pyrus baccata</name>
    <dbReference type="NCBI Taxonomy" id="106549"/>
    <lineage>
        <taxon>Eukaryota</taxon>
        <taxon>Viridiplantae</taxon>
        <taxon>Streptophyta</taxon>
        <taxon>Embryophyta</taxon>
        <taxon>Tracheophyta</taxon>
        <taxon>Spermatophyta</taxon>
        <taxon>Magnoliopsida</taxon>
        <taxon>eudicotyledons</taxon>
        <taxon>Gunneridae</taxon>
        <taxon>Pentapetalae</taxon>
        <taxon>rosids</taxon>
        <taxon>fabids</taxon>
        <taxon>Rosales</taxon>
        <taxon>Rosaceae</taxon>
        <taxon>Amygdaloideae</taxon>
        <taxon>Maleae</taxon>
        <taxon>Malus</taxon>
    </lineage>
</organism>
<sequence length="75" mass="8682">MRSMASINAWVMQESDVKQWWTKELEIRSRLETNTRRRKGPVRVEDLEVDGLPCAVDTPCFHVSSFVSLKDAMRG</sequence>
<gene>
    <name evidence="1" type="ORF">C1H46_016395</name>
</gene>
<keyword evidence="2" id="KW-1185">Reference proteome</keyword>
<dbReference type="Proteomes" id="UP000315295">
    <property type="component" value="Unassembled WGS sequence"/>
</dbReference>
<evidence type="ECO:0000313" key="2">
    <source>
        <dbReference type="Proteomes" id="UP000315295"/>
    </source>
</evidence>
<accession>A0A540MH50</accession>
<name>A0A540MH50_MALBA</name>
<dbReference type="EMBL" id="VIEB01000260">
    <property type="protein sequence ID" value="TQD98031.1"/>
    <property type="molecule type" value="Genomic_DNA"/>
</dbReference>